<dbReference type="CDD" id="cd19999">
    <property type="entry name" value="PBP1_ABC_sugar_binding-like"/>
    <property type="match status" value="1"/>
</dbReference>
<protein>
    <submittedName>
        <fullName evidence="5">Sugar ABC transporter substrate-binding protein</fullName>
    </submittedName>
</protein>
<dbReference type="Pfam" id="PF13407">
    <property type="entry name" value="Peripla_BP_4"/>
    <property type="match status" value="1"/>
</dbReference>
<keyword evidence="6" id="KW-1185">Reference proteome</keyword>
<dbReference type="GO" id="GO:0030246">
    <property type="term" value="F:carbohydrate binding"/>
    <property type="evidence" value="ECO:0007669"/>
    <property type="project" value="UniProtKB-ARBA"/>
</dbReference>
<comment type="subcellular location">
    <subcellularLocation>
        <location evidence="1">Cell envelope</location>
    </subcellularLocation>
</comment>
<dbReference type="RefSeq" id="WP_143528870.1">
    <property type="nucleotide sequence ID" value="NZ_AP019791.1"/>
</dbReference>
<feature type="domain" description="Periplasmic binding protein" evidence="4">
    <location>
        <begin position="46"/>
        <end position="307"/>
    </location>
</feature>
<dbReference type="InterPro" id="IPR025997">
    <property type="entry name" value="SBP_2_dom"/>
</dbReference>
<reference evidence="5" key="1">
    <citation type="journal article" date="2019" name="Microbiol. Resour. Announc.">
        <title>Complete Genome Sequence of Rubrobacter xylanophilus Strain AA3-22, Isolated from Arima Onsen in Japan.</title>
        <authorList>
            <person name="Tomariguchi N."/>
            <person name="Miyazaki K."/>
        </authorList>
    </citation>
    <scope>NUCLEOTIDE SEQUENCE [LARGE SCALE GENOMIC DNA]</scope>
    <source>
        <strain evidence="5">AA3-22</strain>
    </source>
</reference>
<dbReference type="AlphaFoldDB" id="A0A510HLK5"/>
<dbReference type="Gene3D" id="3.40.50.2300">
    <property type="match status" value="2"/>
</dbReference>
<evidence type="ECO:0000256" key="2">
    <source>
        <dbReference type="ARBA" id="ARBA00007639"/>
    </source>
</evidence>
<dbReference type="OrthoDB" id="7322203at2"/>
<dbReference type="Proteomes" id="UP000318065">
    <property type="component" value="Chromosome"/>
</dbReference>
<name>A0A510HLK5_9ACTN</name>
<organism evidence="5 6">
    <name type="scientific">Rubrobacter xylanophilus</name>
    <dbReference type="NCBI Taxonomy" id="49319"/>
    <lineage>
        <taxon>Bacteria</taxon>
        <taxon>Bacillati</taxon>
        <taxon>Actinomycetota</taxon>
        <taxon>Rubrobacteria</taxon>
        <taxon>Rubrobacterales</taxon>
        <taxon>Rubrobacteraceae</taxon>
        <taxon>Rubrobacter</taxon>
    </lineage>
</organism>
<dbReference type="PANTHER" id="PTHR46847:SF1">
    <property type="entry name" value="D-ALLOSE-BINDING PERIPLASMIC PROTEIN-RELATED"/>
    <property type="match status" value="1"/>
</dbReference>
<dbReference type="InterPro" id="IPR028082">
    <property type="entry name" value="Peripla_BP_I"/>
</dbReference>
<evidence type="ECO:0000259" key="4">
    <source>
        <dbReference type="Pfam" id="PF13407"/>
    </source>
</evidence>
<evidence type="ECO:0000313" key="6">
    <source>
        <dbReference type="Proteomes" id="UP000318065"/>
    </source>
</evidence>
<evidence type="ECO:0000313" key="5">
    <source>
        <dbReference type="EMBL" id="BBL80916.1"/>
    </source>
</evidence>
<comment type="similarity">
    <text evidence="2">Belongs to the bacterial solute-binding protein 2 family.</text>
</comment>
<evidence type="ECO:0000256" key="1">
    <source>
        <dbReference type="ARBA" id="ARBA00004196"/>
    </source>
</evidence>
<accession>A0A510HLK5</accession>
<dbReference type="EMBL" id="AP019791">
    <property type="protein sequence ID" value="BBL80916.1"/>
    <property type="molecule type" value="Genomic_DNA"/>
</dbReference>
<evidence type="ECO:0000256" key="3">
    <source>
        <dbReference type="ARBA" id="ARBA00022729"/>
    </source>
</evidence>
<dbReference type="SUPFAM" id="SSF53822">
    <property type="entry name" value="Periplasmic binding protein-like I"/>
    <property type="match status" value="1"/>
</dbReference>
<proteinExistence type="inferred from homology"/>
<dbReference type="PROSITE" id="PS51257">
    <property type="entry name" value="PROKAR_LIPOPROTEIN"/>
    <property type="match status" value="1"/>
</dbReference>
<dbReference type="GO" id="GO:0030313">
    <property type="term" value="C:cell envelope"/>
    <property type="evidence" value="ECO:0007669"/>
    <property type="project" value="UniProtKB-SubCell"/>
</dbReference>
<sequence length="365" mass="39534">MGSFSGRWGHGRVVALVAALAAVLLVAACGGGGGSQGSEDGAPYTIGVSNGFISSEWRTQMIQDLERVNREYMDEGLTEELVIESADVDVQGQIQQMRNLINRGVDAIIVNPNSVTGLNQVIKEASDAGIVVISVDQEIPAEGATNVVIDQGEWARRSAEWLVEQLGGEGNVVVINGIAGHPANEARYDAVKEVFSQNPGIEVIAEANANWDQATGQQKMSNILASETDIDGVWTQDGMARGVLQAIIASDPERFPVVVGEARLGYMRLWNELRQQNEDFSSYGVINPPGVGASGLRIAVEMLQGKELKEGVLSGEANNTIYVPIPGVVNDQNFDEWYRQVRDREGEYVLDGIISREKAQSYFRQ</sequence>
<keyword evidence="3" id="KW-0732">Signal</keyword>
<gene>
    <name evidence="5" type="primary">rbsB</name>
    <name evidence="5" type="ORF">RxyAA322_27700</name>
</gene>
<dbReference type="PANTHER" id="PTHR46847">
    <property type="entry name" value="D-ALLOSE-BINDING PERIPLASMIC PROTEIN-RELATED"/>
    <property type="match status" value="1"/>
</dbReference>